<dbReference type="AlphaFoldDB" id="A0A327LXE7"/>
<dbReference type="Pfam" id="PF13009">
    <property type="entry name" value="Integrase_2"/>
    <property type="match status" value="1"/>
</dbReference>
<dbReference type="SUPFAM" id="SSF56349">
    <property type="entry name" value="DNA breaking-rejoining enzymes"/>
    <property type="match status" value="1"/>
</dbReference>
<keyword evidence="3" id="KW-1185">Reference proteome</keyword>
<reference evidence="3" key="1">
    <citation type="submission" date="2018-06" db="EMBL/GenBank/DDBJ databases">
        <authorList>
            <person name="Khan S.A."/>
        </authorList>
    </citation>
    <scope>NUCLEOTIDE SEQUENCE [LARGE SCALE GENOMIC DNA]</scope>
    <source>
        <strain evidence="3">DB-1506</strain>
    </source>
</reference>
<dbReference type="EMBL" id="QLIX01000052">
    <property type="protein sequence ID" value="RAI54542.1"/>
    <property type="molecule type" value="Genomic_DNA"/>
</dbReference>
<proteinExistence type="predicted"/>
<dbReference type="GO" id="GO:0006310">
    <property type="term" value="P:DNA recombination"/>
    <property type="evidence" value="ECO:0007669"/>
    <property type="project" value="UniProtKB-KW"/>
</dbReference>
<dbReference type="Proteomes" id="UP000249065">
    <property type="component" value="Unassembled WGS sequence"/>
</dbReference>
<evidence type="ECO:0000313" key="3">
    <source>
        <dbReference type="Proteomes" id="UP000249065"/>
    </source>
</evidence>
<evidence type="ECO:0000256" key="1">
    <source>
        <dbReference type="ARBA" id="ARBA00023172"/>
    </source>
</evidence>
<dbReference type="InterPro" id="IPR024965">
    <property type="entry name" value="Putative_integrase"/>
</dbReference>
<gene>
    <name evidence="2" type="ORF">DOO78_26175</name>
</gene>
<organism evidence="2 3">
    <name type="scientific">Roseicella frigidaeris</name>
    <dbReference type="NCBI Taxonomy" id="2230885"/>
    <lineage>
        <taxon>Bacteria</taxon>
        <taxon>Pseudomonadati</taxon>
        <taxon>Pseudomonadota</taxon>
        <taxon>Alphaproteobacteria</taxon>
        <taxon>Acetobacterales</taxon>
        <taxon>Roseomonadaceae</taxon>
        <taxon>Roseicella</taxon>
    </lineage>
</organism>
<dbReference type="InterPro" id="IPR011010">
    <property type="entry name" value="DNA_brk_join_enz"/>
</dbReference>
<dbReference type="GO" id="GO:0015074">
    <property type="term" value="P:DNA integration"/>
    <property type="evidence" value="ECO:0007669"/>
    <property type="project" value="InterPro"/>
</dbReference>
<name>A0A327LXE7_9PROT</name>
<comment type="caution">
    <text evidence="2">The sequence shown here is derived from an EMBL/GenBank/DDBJ whole genome shotgun (WGS) entry which is preliminary data.</text>
</comment>
<dbReference type="InterPro" id="IPR013762">
    <property type="entry name" value="Integrase-like_cat_sf"/>
</dbReference>
<dbReference type="GO" id="GO:0003677">
    <property type="term" value="F:DNA binding"/>
    <property type="evidence" value="ECO:0007669"/>
    <property type="project" value="InterPro"/>
</dbReference>
<dbReference type="Gene3D" id="1.10.443.10">
    <property type="entry name" value="Intergrase catalytic core"/>
    <property type="match status" value="1"/>
</dbReference>
<keyword evidence="1" id="KW-0233">DNA recombination</keyword>
<accession>A0A327LXE7</accession>
<evidence type="ECO:0000313" key="2">
    <source>
        <dbReference type="EMBL" id="RAI54542.1"/>
    </source>
</evidence>
<protein>
    <submittedName>
        <fullName evidence="2">Uncharacterized protein</fullName>
    </submittedName>
</protein>
<sequence length="1228" mass="137968">MILDLETARARGLVETFHSVVNDEEVLLNTAMDDLVLLQDVDIEDLTKHLAAFRAEQRKWLLDLMLSRRGDVDIRDLSRNEEGPVFPDLIYALTGAFDEQPRANQGQLRNWRFLYIARQGNRPASALLRSFAPLENGTETTAVHNMTVADQRRYARAIFSPPPSETATRWLPVAEVADVLNITPASVTTKAYRSGWSRRDGNHGQRLVSVPIELLPPAESDFSSGAEAVIGLHSMAAGLKEKFAYEHAGLHLDDWLCKSHSASEFLERLNTTLLVETEEGREATRQRDRVPVMFLAYLNREGLVLLPQRVSRFYWNSLRGRPTHCFGDGMLEYWSQIAEVSRVAERTSFQATDLYRTLRGLRLTSTFATPDLLSDGLVARYKAVWSERNEVGMMANLAFDTTLAILGLSADRHDYRLKRPGDARKTDGGPFGWVKTRDVPGRSVAPPGYEPREDLFGWADFFTDALGLLKVKAISNFRDAAAVFLHYLTTLDAIPAGMEALSREQHIHDPSGINRTFRAWLTARYPADGARPNIKNALNRRTTILSKIASIFAAQIHAQGLDIANPIDMKRDKFKSGSKRRKTPRPAMEAEKLELIRKFNAKDDFAFSRAKKNHYRNVFDPETARFQDVWFPAYSLLIDLLLQLPFRSFQARYLDSGEGDELTFDPMTRTLVPNTGPLASRGRQESALCLVDIGIGPDDQTSTPRHVLGLRVNTNKTSEHTADQGWTVPWCPPGLEENLLRMRAWVSRYAPVKEPVKAKTESYLDEFHDEEVVALIPDTFPLFRDPARRDGQPLSRERLFAYWVELLTAVEEGYNKNRAPENRIALTKLRTDTTRAPIYDIHALRVSGITAMIDRGMPPDMVQEVVGHASMVMTLYYNKIRASRVYKELETYFRERGMDADAIGKVPFDDLASSLFNMRSAKDSIGLEMLKSKFGSGDKSWKVLSHGICPGGDCATGGRWYKNAHLPLRAGACSLCRYRVTGPRFLLGMVANANTLMFEMRRLGQEIAQLTKRRFDLEDQGESTVTIDGRLELARRSFDSAATEWSAEVQYIQAATELLNGMEQKASPEKPGTAGPAGSLMTPMDNRSFSARIEGRHEFHLLQSIAEGAELIVTEFRPGTREAIMDRDEWLNAVLDANGLDPLLIRLPREERLKAGNLLGQAFMALVPEDKLDGLRLGLESLDVAPALRVLCEEAAEQVRTARAINAENLFEVIRQRESEVAGLLPCA</sequence>